<dbReference type="AlphaFoldDB" id="A0A6V7RZ74"/>
<name>A0A6V7RZ74_PLAVN</name>
<reference evidence="1 2" key="1">
    <citation type="submission" date="2020-08" db="EMBL/GenBank/DDBJ databases">
        <authorList>
            <person name="Ramaprasad A."/>
        </authorList>
    </citation>
    <scope>NUCLEOTIDE SEQUENCE [LARGE SCALE GENOMIC DNA]</scope>
</reference>
<evidence type="ECO:0000313" key="2">
    <source>
        <dbReference type="Proteomes" id="UP000515308"/>
    </source>
</evidence>
<organism evidence="1 2">
    <name type="scientific">Plasmodium vinckei lentum</name>
    <dbReference type="NCBI Taxonomy" id="138297"/>
    <lineage>
        <taxon>Eukaryota</taxon>
        <taxon>Sar</taxon>
        <taxon>Alveolata</taxon>
        <taxon>Apicomplexa</taxon>
        <taxon>Aconoidasida</taxon>
        <taxon>Haemosporida</taxon>
        <taxon>Plasmodiidae</taxon>
        <taxon>Plasmodium</taxon>
        <taxon>Plasmodium (Vinckeia)</taxon>
    </lineage>
</organism>
<dbReference type="EMBL" id="LR865367">
    <property type="protein sequence ID" value="CAD2087082.1"/>
    <property type="molecule type" value="Genomic_DNA"/>
</dbReference>
<proteinExistence type="predicted"/>
<evidence type="ECO:0000313" key="1">
    <source>
        <dbReference type="EMBL" id="CAD2087082.1"/>
    </source>
</evidence>
<dbReference type="Proteomes" id="UP000515308">
    <property type="component" value="Chromosome PVLDE_05"/>
</dbReference>
<gene>
    <name evidence="1" type="ORF">PVLDE_0501460</name>
</gene>
<accession>A0A6V7RZ74</accession>
<dbReference type="VEuPathDB" id="PlasmoDB:PVLDE_0501460"/>
<sequence>MENGDNHVSYYKTTVTSTNYTFFYEDASQNKNEKSKNYEWKNEKNCNGKRSRKKNYQAAPGYYNQNKKREIYKKEKNQFTDNEKSNYYPVRDNKQKKINFKNIKNNIFFDNNNNNENCEVPNNLAKINNSEINKHHHYSRNKNNVNNFSKINRNIAAFIKNEQRAYYDNNANINSLNSPTNSDDNFRLTKELLEDLDKRNKDMDEENDGSCDNNNNNTNDFLIYVKKKIEEKKENVTKRRKNNWGNNEHYQENNFDNNINDNYISPDKKDNDCNNIDNSYKYTKEASSESGNYNEFIHNVDTYKTINNDNISVFSDESTRVFINKKNKVSINMCDNPCDMWYGLKDRNGKNVFIDSVKNRDHKKQKKKKKISSKTKKYYINKKKGKYDKWGDNYYGIANSDASSISGNTIATMHIDGNNKYNKKNIFSNPKNNIPYNSNSTAYNNENNNNPPNFKIFYNKNNLNNTQNDKMQKKNIPNHNYHQLAKNDIKNKNNIPWSGKNNIINNNSYNNGNNYGHKNQFELSKNIKNNYYDNKTINTSIRIKLPDNKIGAFAENSNPCTSDTMPKSFEHINNGVSGDLNSQNINNTHIGDNKFKDNCINSNDNNNDDSINEYYYHRGENKRNMLSDYMNSALSSAVGYNAPNRNPPIENNHINGSENKFQNGINNVHQNTNYENSEKNIFNNNNNNNMPTYEKNNNMNYNLELHHLKLNNISNYSEANIVEYPAQNNQPNNALLHTTIDGVGINNRAYYSQTNNKTNEYNGEGITISRNNETYGIGNLTNYNDNNANNLHSNIFSNNCKDNSKEAYMSYSSIVTKSLPHINDMNNNYSRQANQDYTNNTNYYSISVNNNQGQEGIANKIEDNNINKNDLQNNNVNITNPNNTNDHLFADQNQSYKNNYYNNTKFDLSYEMDDDMRRRKKKKKWNVSFDYKSTFKSARERVQSLLASRRGVKY</sequence>
<protein>
    <submittedName>
        <fullName evidence="1">Uncharacterized protein</fullName>
    </submittedName>
</protein>